<reference evidence="1 2" key="1">
    <citation type="submission" date="2019-01" db="EMBL/GenBank/DDBJ databases">
        <title>Bacillus sp. M5HDSG1-1, whole genome shotgun sequence.</title>
        <authorList>
            <person name="Tuo L."/>
        </authorList>
    </citation>
    <scope>NUCLEOTIDE SEQUENCE [LARGE SCALE GENOMIC DNA]</scope>
    <source>
        <strain evidence="1 2">M5HDSG1-1</strain>
    </source>
</reference>
<sequence length="338" mass="38058">MELNKIHLTSSEIAALWTSYMNDSMAKAILSHMMAHIEDTEIKSIIQFSYDIAKNHVEFLIQLLTEEEYAIPIGFNEGDVNINSPQLFSETFCLTYVNHMAKVGLLGYSGMISMSARDDIREYFTNGLIETTSLYEKSLNVMLDKGIYIRAPYIETPSETDYINSKSYLSGLNPFTDKRPLNSIEISHLFTNIQTNSIGIKLCLAFAQTTSIKEIQDFMFRGKEISDKHVSIFRQTLLDDNITTPGSPDVCVTSSTTRVYSDKLMMFHMSLLSAAGTGNYATAASASQRSDLALNYERLSLEIGKYAKSGADIMIKYNWLEQPPGTKNRKKLAQKKED</sequence>
<dbReference type="RefSeq" id="WP_127742003.1">
    <property type="nucleotide sequence ID" value="NZ_RZTZ01000018.1"/>
</dbReference>
<dbReference type="InterPro" id="IPR021617">
    <property type="entry name" value="DUF3231"/>
</dbReference>
<organism evidence="1 2">
    <name type="scientific">Niallia taxi</name>
    <dbReference type="NCBI Taxonomy" id="2499688"/>
    <lineage>
        <taxon>Bacteria</taxon>
        <taxon>Bacillati</taxon>
        <taxon>Bacillota</taxon>
        <taxon>Bacilli</taxon>
        <taxon>Bacillales</taxon>
        <taxon>Bacillaceae</taxon>
        <taxon>Niallia</taxon>
    </lineage>
</organism>
<protein>
    <submittedName>
        <fullName evidence="1">DUF3231 family protein</fullName>
    </submittedName>
</protein>
<dbReference type="Gene3D" id="1.20.1260.10">
    <property type="match status" value="2"/>
</dbReference>
<dbReference type="EMBL" id="RZTZ01000018">
    <property type="protein sequence ID" value="RVT57205.1"/>
    <property type="molecule type" value="Genomic_DNA"/>
</dbReference>
<dbReference type="InterPro" id="IPR012347">
    <property type="entry name" value="Ferritin-like"/>
</dbReference>
<dbReference type="Pfam" id="PF11553">
    <property type="entry name" value="DUF3231"/>
    <property type="match status" value="2"/>
</dbReference>
<name>A0A3S2W102_9BACI</name>
<evidence type="ECO:0000313" key="2">
    <source>
        <dbReference type="Proteomes" id="UP000288024"/>
    </source>
</evidence>
<evidence type="ECO:0000313" key="1">
    <source>
        <dbReference type="EMBL" id="RVT57205.1"/>
    </source>
</evidence>
<dbReference type="AlphaFoldDB" id="A0A3S2W102"/>
<dbReference type="Proteomes" id="UP000288024">
    <property type="component" value="Unassembled WGS sequence"/>
</dbReference>
<proteinExistence type="predicted"/>
<comment type="caution">
    <text evidence="1">The sequence shown here is derived from an EMBL/GenBank/DDBJ whole genome shotgun (WGS) entry which is preliminary data.</text>
</comment>
<gene>
    <name evidence="1" type="ORF">EM808_25015</name>
</gene>
<accession>A0A3S2W102</accession>
<keyword evidence="2" id="KW-1185">Reference proteome</keyword>